<protein>
    <submittedName>
        <fullName evidence="2">Ovule protein</fullName>
    </submittedName>
</protein>
<reference evidence="1" key="1">
    <citation type="submission" date="2012-04" db="EMBL/GenBank/DDBJ databases">
        <title>The Genome Sequence of Loa loa.</title>
        <authorList>
            <consortium name="The Broad Institute Genome Sequencing Platform"/>
            <consortium name="Broad Institute Genome Sequencing Center for Infectious Disease"/>
            <person name="Nutman T.B."/>
            <person name="Fink D.L."/>
            <person name="Russ C."/>
            <person name="Young S."/>
            <person name="Zeng Q."/>
            <person name="Gargeya S."/>
            <person name="Alvarado L."/>
            <person name="Berlin A."/>
            <person name="Chapman S.B."/>
            <person name="Chen Z."/>
            <person name="Freedman E."/>
            <person name="Gellesch M."/>
            <person name="Goldberg J."/>
            <person name="Griggs A."/>
            <person name="Gujja S."/>
            <person name="Heilman E.R."/>
            <person name="Heiman D."/>
            <person name="Howarth C."/>
            <person name="Mehta T."/>
            <person name="Neiman D."/>
            <person name="Pearson M."/>
            <person name="Roberts A."/>
            <person name="Saif S."/>
            <person name="Shea T."/>
            <person name="Shenoy N."/>
            <person name="Sisk P."/>
            <person name="Stolte C."/>
            <person name="Sykes S."/>
            <person name="White J."/>
            <person name="Yandava C."/>
            <person name="Haas B."/>
            <person name="Henn M.R."/>
            <person name="Nusbaum C."/>
            <person name="Birren B."/>
        </authorList>
    </citation>
    <scope>NUCLEOTIDE SEQUENCE [LARGE SCALE GENOMIC DNA]</scope>
</reference>
<proteinExistence type="predicted"/>
<dbReference type="Proteomes" id="UP000095285">
    <property type="component" value="Unassembled WGS sequence"/>
</dbReference>
<keyword evidence="1" id="KW-1185">Reference proteome</keyword>
<dbReference type="WBParaSite" id="EN70_10375">
    <property type="protein sequence ID" value="EN70_10375"/>
    <property type="gene ID" value="EN70_10375"/>
</dbReference>
<organism evidence="1 2">
    <name type="scientific">Loa loa</name>
    <name type="common">Eye worm</name>
    <name type="synonym">Filaria loa</name>
    <dbReference type="NCBI Taxonomy" id="7209"/>
    <lineage>
        <taxon>Eukaryota</taxon>
        <taxon>Metazoa</taxon>
        <taxon>Ecdysozoa</taxon>
        <taxon>Nematoda</taxon>
        <taxon>Chromadorea</taxon>
        <taxon>Rhabditida</taxon>
        <taxon>Spirurina</taxon>
        <taxon>Spiruromorpha</taxon>
        <taxon>Filarioidea</taxon>
        <taxon>Onchocercidae</taxon>
        <taxon>Loa</taxon>
    </lineage>
</organism>
<name>A0A1I7V6D6_LOALO</name>
<dbReference type="AlphaFoldDB" id="A0A1I7V6D6"/>
<evidence type="ECO:0000313" key="2">
    <source>
        <dbReference type="WBParaSite" id="EN70_10375"/>
    </source>
</evidence>
<sequence length="69" mass="7999">MGRGKRWRILDELKMMGLMGTEMDEERLQYCYNYSMRVESIGREIKGALWIGMVVGGASWEVIAWNPKA</sequence>
<reference evidence="2" key="2">
    <citation type="submission" date="2016-11" db="UniProtKB">
        <authorList>
            <consortium name="WormBaseParasite"/>
        </authorList>
    </citation>
    <scope>IDENTIFICATION</scope>
</reference>
<evidence type="ECO:0000313" key="1">
    <source>
        <dbReference type="Proteomes" id="UP000095285"/>
    </source>
</evidence>
<accession>A0A1I7V6D6</accession>